<dbReference type="SMART" id="SM00320">
    <property type="entry name" value="WD40"/>
    <property type="match status" value="2"/>
</dbReference>
<evidence type="ECO:0000313" key="5">
    <source>
        <dbReference type="Proteomes" id="UP000235672"/>
    </source>
</evidence>
<dbReference type="PROSITE" id="PS50082">
    <property type="entry name" value="WD_REPEATS_2"/>
    <property type="match status" value="2"/>
</dbReference>
<feature type="non-terminal residue" evidence="4">
    <location>
        <position position="1"/>
    </location>
</feature>
<keyword evidence="1 3" id="KW-0853">WD repeat</keyword>
<dbReference type="Proteomes" id="UP000235672">
    <property type="component" value="Unassembled WGS sequence"/>
</dbReference>
<accession>A0A2J6PGW8</accession>
<dbReference type="PANTHER" id="PTHR19848:SF8">
    <property type="entry name" value="F-BOX AND WD REPEAT DOMAIN CONTAINING 7"/>
    <property type="match status" value="1"/>
</dbReference>
<dbReference type="AlphaFoldDB" id="A0A2J6PGW8"/>
<feature type="repeat" description="WD" evidence="3">
    <location>
        <begin position="1"/>
        <end position="32"/>
    </location>
</feature>
<dbReference type="PROSITE" id="PS50294">
    <property type="entry name" value="WD_REPEATS_REGION"/>
    <property type="match status" value="2"/>
</dbReference>
<dbReference type="InterPro" id="IPR001680">
    <property type="entry name" value="WD40_rpt"/>
</dbReference>
<dbReference type="PANTHER" id="PTHR19848">
    <property type="entry name" value="WD40 REPEAT PROTEIN"/>
    <property type="match status" value="1"/>
</dbReference>
<feature type="repeat" description="WD" evidence="3">
    <location>
        <begin position="33"/>
        <end position="63"/>
    </location>
</feature>
<evidence type="ECO:0000256" key="1">
    <source>
        <dbReference type="ARBA" id="ARBA00022574"/>
    </source>
</evidence>
<dbReference type="OrthoDB" id="3560114at2759"/>
<dbReference type="EMBL" id="KZ613534">
    <property type="protein sequence ID" value="PMD13243.1"/>
    <property type="molecule type" value="Genomic_DNA"/>
</dbReference>
<dbReference type="InterPro" id="IPR015943">
    <property type="entry name" value="WD40/YVTN_repeat-like_dom_sf"/>
</dbReference>
<keyword evidence="2" id="KW-0677">Repeat</keyword>
<reference evidence="4 5" key="1">
    <citation type="submission" date="2016-05" db="EMBL/GenBank/DDBJ databases">
        <title>A degradative enzymes factory behind the ericoid mycorrhizal symbiosis.</title>
        <authorList>
            <consortium name="DOE Joint Genome Institute"/>
            <person name="Martino E."/>
            <person name="Morin E."/>
            <person name="Grelet G."/>
            <person name="Kuo A."/>
            <person name="Kohler A."/>
            <person name="Daghino S."/>
            <person name="Barry K."/>
            <person name="Choi C."/>
            <person name="Cichocki N."/>
            <person name="Clum A."/>
            <person name="Copeland A."/>
            <person name="Hainaut M."/>
            <person name="Haridas S."/>
            <person name="Labutti K."/>
            <person name="Lindquist E."/>
            <person name="Lipzen A."/>
            <person name="Khouja H.-R."/>
            <person name="Murat C."/>
            <person name="Ohm R."/>
            <person name="Olson A."/>
            <person name="Spatafora J."/>
            <person name="Veneault-Fourrey C."/>
            <person name="Henrissat B."/>
            <person name="Grigoriev I."/>
            <person name="Martin F."/>
            <person name="Perotto S."/>
        </authorList>
    </citation>
    <scope>NUCLEOTIDE SEQUENCE [LARGE SCALE GENOMIC DNA]</scope>
    <source>
        <strain evidence="4 5">UAMH 7357</strain>
    </source>
</reference>
<dbReference type="STRING" id="1745343.A0A2J6PGW8"/>
<dbReference type="Gene3D" id="2.130.10.10">
    <property type="entry name" value="YVTN repeat-like/Quinoprotein amine dehydrogenase"/>
    <property type="match status" value="1"/>
</dbReference>
<organism evidence="4 5">
    <name type="scientific">Hyaloscypha hepaticicola</name>
    <dbReference type="NCBI Taxonomy" id="2082293"/>
    <lineage>
        <taxon>Eukaryota</taxon>
        <taxon>Fungi</taxon>
        <taxon>Dikarya</taxon>
        <taxon>Ascomycota</taxon>
        <taxon>Pezizomycotina</taxon>
        <taxon>Leotiomycetes</taxon>
        <taxon>Helotiales</taxon>
        <taxon>Hyaloscyphaceae</taxon>
        <taxon>Hyaloscypha</taxon>
    </lineage>
</organism>
<dbReference type="InterPro" id="IPR036322">
    <property type="entry name" value="WD40_repeat_dom_sf"/>
</dbReference>
<keyword evidence="5" id="KW-1185">Reference proteome</keyword>
<sequence>VAFSPDSRLLASTAGDKTIRLWDAATSALRQTLKGHSGYVSLIAFSPNSRLLVSASADKTVRL</sequence>
<name>A0A2J6PGW8_9HELO</name>
<dbReference type="Pfam" id="PF00400">
    <property type="entry name" value="WD40"/>
    <property type="match status" value="2"/>
</dbReference>
<evidence type="ECO:0000313" key="4">
    <source>
        <dbReference type="EMBL" id="PMD13243.1"/>
    </source>
</evidence>
<proteinExistence type="predicted"/>
<evidence type="ECO:0000256" key="3">
    <source>
        <dbReference type="PROSITE-ProRule" id="PRU00221"/>
    </source>
</evidence>
<gene>
    <name evidence="4" type="ORF">NA56DRAFT_585929</name>
</gene>
<protein>
    <submittedName>
        <fullName evidence="4">WD40 repeat-like protein</fullName>
    </submittedName>
</protein>
<dbReference type="SUPFAM" id="SSF50978">
    <property type="entry name" value="WD40 repeat-like"/>
    <property type="match status" value="1"/>
</dbReference>
<evidence type="ECO:0000256" key="2">
    <source>
        <dbReference type="ARBA" id="ARBA00022737"/>
    </source>
</evidence>